<name>A0AAV7QNQ8_PLEWA</name>
<protein>
    <submittedName>
        <fullName evidence="2">Uncharacterized protein</fullName>
    </submittedName>
</protein>
<organism evidence="2 3">
    <name type="scientific">Pleurodeles waltl</name>
    <name type="common">Iberian ribbed newt</name>
    <dbReference type="NCBI Taxonomy" id="8319"/>
    <lineage>
        <taxon>Eukaryota</taxon>
        <taxon>Metazoa</taxon>
        <taxon>Chordata</taxon>
        <taxon>Craniata</taxon>
        <taxon>Vertebrata</taxon>
        <taxon>Euteleostomi</taxon>
        <taxon>Amphibia</taxon>
        <taxon>Batrachia</taxon>
        <taxon>Caudata</taxon>
        <taxon>Salamandroidea</taxon>
        <taxon>Salamandridae</taxon>
        <taxon>Pleurodelinae</taxon>
        <taxon>Pleurodeles</taxon>
    </lineage>
</organism>
<comment type="caution">
    <text evidence="2">The sequence shown here is derived from an EMBL/GenBank/DDBJ whole genome shotgun (WGS) entry which is preliminary data.</text>
</comment>
<sequence length="138" mass="14856">MEAQAPQPRGPAQHDVRFVSCGGPLSQAARPRSDPRHPLARRAEGSFLKRESSAERASSKGTGKHFLLAGIHPFAPGDHAFARRDPVKAPAAPVYGSGNTHPVKEPASPSCLPAFTYLLRGTVYLRNATPSEHLLLQF</sequence>
<proteinExistence type="predicted"/>
<dbReference type="EMBL" id="JANPWB010000010">
    <property type="protein sequence ID" value="KAJ1142109.1"/>
    <property type="molecule type" value="Genomic_DNA"/>
</dbReference>
<keyword evidence="3" id="KW-1185">Reference proteome</keyword>
<feature type="compositionally biased region" description="Basic and acidic residues" evidence="1">
    <location>
        <begin position="31"/>
        <end position="58"/>
    </location>
</feature>
<evidence type="ECO:0000313" key="3">
    <source>
        <dbReference type="Proteomes" id="UP001066276"/>
    </source>
</evidence>
<evidence type="ECO:0000256" key="1">
    <source>
        <dbReference type="SAM" id="MobiDB-lite"/>
    </source>
</evidence>
<feature type="region of interest" description="Disordered" evidence="1">
    <location>
        <begin position="1"/>
        <end position="62"/>
    </location>
</feature>
<accession>A0AAV7QNQ8</accession>
<evidence type="ECO:0000313" key="2">
    <source>
        <dbReference type="EMBL" id="KAJ1142109.1"/>
    </source>
</evidence>
<dbReference type="AlphaFoldDB" id="A0AAV7QNQ8"/>
<gene>
    <name evidence="2" type="ORF">NDU88_008436</name>
</gene>
<dbReference type="Proteomes" id="UP001066276">
    <property type="component" value="Chromosome 6"/>
</dbReference>
<reference evidence="2" key="1">
    <citation type="journal article" date="2022" name="bioRxiv">
        <title>Sequencing and chromosome-scale assembly of the giantPleurodeles waltlgenome.</title>
        <authorList>
            <person name="Brown T."/>
            <person name="Elewa A."/>
            <person name="Iarovenko S."/>
            <person name="Subramanian E."/>
            <person name="Araus A.J."/>
            <person name="Petzold A."/>
            <person name="Susuki M."/>
            <person name="Suzuki K.-i.T."/>
            <person name="Hayashi T."/>
            <person name="Toyoda A."/>
            <person name="Oliveira C."/>
            <person name="Osipova E."/>
            <person name="Leigh N.D."/>
            <person name="Simon A."/>
            <person name="Yun M.H."/>
        </authorList>
    </citation>
    <scope>NUCLEOTIDE SEQUENCE</scope>
    <source>
        <strain evidence="2">20211129_DDA</strain>
        <tissue evidence="2">Liver</tissue>
    </source>
</reference>